<dbReference type="Proteomes" id="UP000183832">
    <property type="component" value="Unassembled WGS sequence"/>
</dbReference>
<dbReference type="AlphaFoldDB" id="A0A1J1J0V5"/>
<accession>A0A1J1J0V5</accession>
<evidence type="ECO:0000313" key="1">
    <source>
        <dbReference type="EMBL" id="CRL05412.1"/>
    </source>
</evidence>
<name>A0A1J1J0V5_9DIPT</name>
<organism evidence="1 2">
    <name type="scientific">Clunio marinus</name>
    <dbReference type="NCBI Taxonomy" id="568069"/>
    <lineage>
        <taxon>Eukaryota</taxon>
        <taxon>Metazoa</taxon>
        <taxon>Ecdysozoa</taxon>
        <taxon>Arthropoda</taxon>
        <taxon>Hexapoda</taxon>
        <taxon>Insecta</taxon>
        <taxon>Pterygota</taxon>
        <taxon>Neoptera</taxon>
        <taxon>Endopterygota</taxon>
        <taxon>Diptera</taxon>
        <taxon>Nematocera</taxon>
        <taxon>Chironomoidea</taxon>
        <taxon>Chironomidae</taxon>
        <taxon>Clunio</taxon>
    </lineage>
</organism>
<protein>
    <submittedName>
        <fullName evidence="1">CLUMA_CG018634, isoform A</fullName>
    </submittedName>
</protein>
<reference evidence="1 2" key="1">
    <citation type="submission" date="2015-04" db="EMBL/GenBank/DDBJ databases">
        <authorList>
            <person name="Syromyatnikov M.Y."/>
            <person name="Popov V.N."/>
        </authorList>
    </citation>
    <scope>NUCLEOTIDE SEQUENCE [LARGE SCALE GENOMIC DNA]</scope>
</reference>
<proteinExistence type="predicted"/>
<gene>
    <name evidence="1" type="ORF">CLUMA_CG018634</name>
</gene>
<dbReference type="EMBL" id="CVRI01000064">
    <property type="protein sequence ID" value="CRL05412.1"/>
    <property type="molecule type" value="Genomic_DNA"/>
</dbReference>
<keyword evidence="2" id="KW-1185">Reference proteome</keyword>
<sequence length="65" mass="7492">MCPRLGLNEFNRSKLNKRVSFSRSSGVKWNSYLPKCVINRVSTICRFILDNAHCHHNDCLGNNII</sequence>
<evidence type="ECO:0000313" key="2">
    <source>
        <dbReference type="Proteomes" id="UP000183832"/>
    </source>
</evidence>